<dbReference type="SUPFAM" id="SSF52540">
    <property type="entry name" value="P-loop containing nucleoside triphosphate hydrolases"/>
    <property type="match status" value="1"/>
</dbReference>
<dbReference type="GO" id="GO:0003688">
    <property type="term" value="F:DNA replication origin binding"/>
    <property type="evidence" value="ECO:0007669"/>
    <property type="project" value="TreeGrafter"/>
</dbReference>
<dbReference type="InterPro" id="IPR016527">
    <property type="entry name" value="ORC4"/>
</dbReference>
<dbReference type="Pfam" id="PF13191">
    <property type="entry name" value="AAA_16"/>
    <property type="match status" value="1"/>
</dbReference>
<dbReference type="STRING" id="1858805.M5FUD0"/>
<accession>M5FUD0</accession>
<dbReference type="OMA" id="AFTFQRN"/>
<dbReference type="AlphaFoldDB" id="M5FUD0"/>
<evidence type="ECO:0000256" key="1">
    <source>
        <dbReference type="ARBA" id="ARBA00004123"/>
    </source>
</evidence>
<dbReference type="InterPro" id="IPR032705">
    <property type="entry name" value="ORC4_C"/>
</dbReference>
<organism evidence="8 9">
    <name type="scientific">Dacryopinax primogenitus (strain DJM 731)</name>
    <name type="common">Brown rot fungus</name>
    <dbReference type="NCBI Taxonomy" id="1858805"/>
    <lineage>
        <taxon>Eukaryota</taxon>
        <taxon>Fungi</taxon>
        <taxon>Dikarya</taxon>
        <taxon>Basidiomycota</taxon>
        <taxon>Agaricomycotina</taxon>
        <taxon>Dacrymycetes</taxon>
        <taxon>Dacrymycetales</taxon>
        <taxon>Dacrymycetaceae</taxon>
        <taxon>Dacryopinax</taxon>
    </lineage>
</organism>
<dbReference type="EMBL" id="JH795868">
    <property type="protein sequence ID" value="EJT99818.1"/>
    <property type="molecule type" value="Genomic_DNA"/>
</dbReference>
<keyword evidence="5" id="KW-0539">Nucleus</keyword>
<dbReference type="InterPro" id="IPR027417">
    <property type="entry name" value="P-loop_NTPase"/>
</dbReference>
<gene>
    <name evidence="8" type="ORF">DACRYDRAFT_81387</name>
</gene>
<feature type="domain" description="Origin recognition complex subunit 4 C-terminal" evidence="7">
    <location>
        <begin position="231"/>
        <end position="430"/>
    </location>
</feature>
<protein>
    <submittedName>
        <fullName evidence="8">Uncharacterized protein</fullName>
    </submittedName>
</protein>
<evidence type="ECO:0000313" key="9">
    <source>
        <dbReference type="Proteomes" id="UP000030653"/>
    </source>
</evidence>
<dbReference type="PANTHER" id="PTHR12087:SF0">
    <property type="entry name" value="ORIGIN RECOGNITION COMPLEX SUBUNIT 4"/>
    <property type="match status" value="1"/>
</dbReference>
<dbReference type="Pfam" id="PF14629">
    <property type="entry name" value="ORC4_C"/>
    <property type="match status" value="1"/>
</dbReference>
<evidence type="ECO:0000256" key="2">
    <source>
        <dbReference type="ARBA" id="ARBA00005334"/>
    </source>
</evidence>
<dbReference type="Gene3D" id="3.40.50.300">
    <property type="entry name" value="P-loop containing nucleotide triphosphate hydrolases"/>
    <property type="match status" value="1"/>
</dbReference>
<dbReference type="GO" id="GO:0005664">
    <property type="term" value="C:nuclear origin of replication recognition complex"/>
    <property type="evidence" value="ECO:0007669"/>
    <property type="project" value="TreeGrafter"/>
</dbReference>
<evidence type="ECO:0000313" key="8">
    <source>
        <dbReference type="EMBL" id="EJT99818.1"/>
    </source>
</evidence>
<dbReference type="HOGENOM" id="CLU_007115_5_0_1"/>
<proteinExistence type="inferred from homology"/>
<evidence type="ECO:0000256" key="3">
    <source>
        <dbReference type="ARBA" id="ARBA00022705"/>
    </source>
</evidence>
<name>M5FUD0_DACPD</name>
<dbReference type="OrthoDB" id="343623at2759"/>
<keyword evidence="3" id="KW-0235">DNA replication</keyword>
<dbReference type="PANTHER" id="PTHR12087">
    <property type="entry name" value="ORIGIN RECOGNITION COMPLEX SUBUNIT 4"/>
    <property type="match status" value="1"/>
</dbReference>
<sequence length="448" mass="48867">MASPSASYSLPTPLPEDLHPYLQAQQRAVLSSLHQPSARTEGAEGAVAALSTLLRGTVERGEGNSCLVLGPRGCGKTRSVELALKTLPLTPLVVRLSGLTHPDDRSALRELHRQVLHSLGQATLPANSVEEDPEEEEDTAPFAALPPLQRPLVVLLSEFDVFCLRPRQALLYVLLDAVQGLRGGGMGIAVVGMTSRIDCVNLLEKRVKSRFSHRIIRVTPTKDAEEYIALTRELLTPELSNTPELEDGMDQWVGLWSKGVEVMLEDKEACTILRQTWELVHDIRVLQRILTELMTLLTPSKPWPTSALLSLSLTAQRAPNQHAHVPTLPAPALGLLIAVHQAGSAGHDVFTFQLLEHTYRAFARDHAGAFAGQGQGGAGGPAPRESLLSAFDDLVRTRIFTPAALAFAPAMREFSKYRCTLERVEIEDAVKKGGNTGVKKWLKSWSGR</sequence>
<keyword evidence="4" id="KW-0238">DNA-binding</keyword>
<keyword evidence="9" id="KW-1185">Reference proteome</keyword>
<evidence type="ECO:0000256" key="4">
    <source>
        <dbReference type="ARBA" id="ARBA00023125"/>
    </source>
</evidence>
<dbReference type="InterPro" id="IPR041664">
    <property type="entry name" value="AAA_16"/>
</dbReference>
<feature type="domain" description="Orc1-like AAA ATPase" evidence="6">
    <location>
        <begin position="46"/>
        <end position="182"/>
    </location>
</feature>
<evidence type="ECO:0000256" key="5">
    <source>
        <dbReference type="ARBA" id="ARBA00023242"/>
    </source>
</evidence>
<dbReference type="Proteomes" id="UP000030653">
    <property type="component" value="Unassembled WGS sequence"/>
</dbReference>
<evidence type="ECO:0000259" key="7">
    <source>
        <dbReference type="Pfam" id="PF14629"/>
    </source>
</evidence>
<comment type="similarity">
    <text evidence="2">Belongs to the ORC4 family.</text>
</comment>
<dbReference type="GO" id="GO:0006270">
    <property type="term" value="P:DNA replication initiation"/>
    <property type="evidence" value="ECO:0007669"/>
    <property type="project" value="TreeGrafter"/>
</dbReference>
<reference evidence="8 9" key="1">
    <citation type="journal article" date="2012" name="Science">
        <title>The Paleozoic origin of enzymatic lignin decomposition reconstructed from 31 fungal genomes.</title>
        <authorList>
            <person name="Floudas D."/>
            <person name="Binder M."/>
            <person name="Riley R."/>
            <person name="Barry K."/>
            <person name="Blanchette R.A."/>
            <person name="Henrissat B."/>
            <person name="Martinez A.T."/>
            <person name="Otillar R."/>
            <person name="Spatafora J.W."/>
            <person name="Yadav J.S."/>
            <person name="Aerts A."/>
            <person name="Benoit I."/>
            <person name="Boyd A."/>
            <person name="Carlson A."/>
            <person name="Copeland A."/>
            <person name="Coutinho P.M."/>
            <person name="de Vries R.P."/>
            <person name="Ferreira P."/>
            <person name="Findley K."/>
            <person name="Foster B."/>
            <person name="Gaskell J."/>
            <person name="Glotzer D."/>
            <person name="Gorecki P."/>
            <person name="Heitman J."/>
            <person name="Hesse C."/>
            <person name="Hori C."/>
            <person name="Igarashi K."/>
            <person name="Jurgens J.A."/>
            <person name="Kallen N."/>
            <person name="Kersten P."/>
            <person name="Kohler A."/>
            <person name="Kuees U."/>
            <person name="Kumar T.K.A."/>
            <person name="Kuo A."/>
            <person name="LaButti K."/>
            <person name="Larrondo L.F."/>
            <person name="Lindquist E."/>
            <person name="Ling A."/>
            <person name="Lombard V."/>
            <person name="Lucas S."/>
            <person name="Lundell T."/>
            <person name="Martin R."/>
            <person name="McLaughlin D.J."/>
            <person name="Morgenstern I."/>
            <person name="Morin E."/>
            <person name="Murat C."/>
            <person name="Nagy L.G."/>
            <person name="Nolan M."/>
            <person name="Ohm R.A."/>
            <person name="Patyshakuliyeva A."/>
            <person name="Rokas A."/>
            <person name="Ruiz-Duenas F.J."/>
            <person name="Sabat G."/>
            <person name="Salamov A."/>
            <person name="Samejima M."/>
            <person name="Schmutz J."/>
            <person name="Slot J.C."/>
            <person name="St John F."/>
            <person name="Stenlid J."/>
            <person name="Sun H."/>
            <person name="Sun S."/>
            <person name="Syed K."/>
            <person name="Tsang A."/>
            <person name="Wiebenga A."/>
            <person name="Young D."/>
            <person name="Pisabarro A."/>
            <person name="Eastwood D.C."/>
            <person name="Martin F."/>
            <person name="Cullen D."/>
            <person name="Grigoriev I.V."/>
            <person name="Hibbett D.S."/>
        </authorList>
    </citation>
    <scope>NUCLEOTIDE SEQUENCE [LARGE SCALE GENOMIC DNA]</scope>
    <source>
        <strain evidence="8 9">DJM-731 SS1</strain>
    </source>
</reference>
<evidence type="ECO:0000259" key="6">
    <source>
        <dbReference type="Pfam" id="PF13191"/>
    </source>
</evidence>
<comment type="subcellular location">
    <subcellularLocation>
        <location evidence="1">Nucleus</location>
    </subcellularLocation>
</comment>
<dbReference type="RefSeq" id="XP_040626716.1">
    <property type="nucleotide sequence ID" value="XM_040776507.1"/>
</dbReference>
<dbReference type="GeneID" id="63691569"/>